<sequence>MQCIRFCLSFGKSASDIDGLRIKHVGRHFAAGLAMAASGMPDRQREIRDDSMDGKGFPPDTAADGDGLERTWLKKLVGYHLRMAHLALYRDFVAAMSDFDLTQKQLAALELIATNPGASQVEIANALSMDRATMMGMVKRLLGRDLIERRASEIDRRRQEIRLSALGEETLNTVHGIIDRHEERFLSVISEHEREELIRLLRRLYERGGGT</sequence>
<dbReference type="GO" id="GO:0003677">
    <property type="term" value="F:DNA binding"/>
    <property type="evidence" value="ECO:0007669"/>
    <property type="project" value="UniProtKB-KW"/>
</dbReference>
<keyword evidence="2" id="KW-0238">DNA-binding</keyword>
<dbReference type="SMART" id="SM00347">
    <property type="entry name" value="HTH_MARR"/>
    <property type="match status" value="1"/>
</dbReference>
<dbReference type="GO" id="GO:0003700">
    <property type="term" value="F:DNA-binding transcription factor activity"/>
    <property type="evidence" value="ECO:0007669"/>
    <property type="project" value="InterPro"/>
</dbReference>
<dbReference type="Pfam" id="PF01047">
    <property type="entry name" value="MarR"/>
    <property type="match status" value="1"/>
</dbReference>
<dbReference type="InterPro" id="IPR023187">
    <property type="entry name" value="Tscrpt_reg_MarR-type_CS"/>
</dbReference>
<organism evidence="5 6">
    <name type="scientific">Rhizobium straminoryzae</name>
    <dbReference type="NCBI Taxonomy" id="1387186"/>
    <lineage>
        <taxon>Bacteria</taxon>
        <taxon>Pseudomonadati</taxon>
        <taxon>Pseudomonadota</taxon>
        <taxon>Alphaproteobacteria</taxon>
        <taxon>Hyphomicrobiales</taxon>
        <taxon>Rhizobiaceae</taxon>
        <taxon>Rhizobium/Agrobacterium group</taxon>
        <taxon>Rhizobium</taxon>
    </lineage>
</organism>
<accession>A0A549T7E6</accession>
<protein>
    <submittedName>
        <fullName evidence="5">MarR family transcriptional regulator</fullName>
    </submittedName>
</protein>
<dbReference type="InterPro" id="IPR039422">
    <property type="entry name" value="MarR/SlyA-like"/>
</dbReference>
<feature type="domain" description="HTH marR-type" evidence="4">
    <location>
        <begin position="74"/>
        <end position="206"/>
    </location>
</feature>
<dbReference type="SUPFAM" id="SSF46785">
    <property type="entry name" value="Winged helix' DNA-binding domain"/>
    <property type="match status" value="1"/>
</dbReference>
<dbReference type="AlphaFoldDB" id="A0A549T7E6"/>
<evidence type="ECO:0000313" key="6">
    <source>
        <dbReference type="Proteomes" id="UP000316801"/>
    </source>
</evidence>
<evidence type="ECO:0000256" key="1">
    <source>
        <dbReference type="ARBA" id="ARBA00023015"/>
    </source>
</evidence>
<dbReference type="PANTHER" id="PTHR33164:SF95">
    <property type="entry name" value="TRANSCRIPTIONAL REGULATOR"/>
    <property type="match status" value="1"/>
</dbReference>
<keyword evidence="3" id="KW-0804">Transcription</keyword>
<dbReference type="PRINTS" id="PR00598">
    <property type="entry name" value="HTHMARR"/>
</dbReference>
<reference evidence="5 6" key="1">
    <citation type="submission" date="2019-07" db="EMBL/GenBank/DDBJ databases">
        <title>Ln-dependent methylotrophs.</title>
        <authorList>
            <person name="Tani A."/>
        </authorList>
    </citation>
    <scope>NUCLEOTIDE SEQUENCE [LARGE SCALE GENOMIC DNA]</scope>
    <source>
        <strain evidence="5 6">SM12</strain>
    </source>
</reference>
<dbReference type="EMBL" id="VJMG01000038">
    <property type="protein sequence ID" value="TRL37794.1"/>
    <property type="molecule type" value="Genomic_DNA"/>
</dbReference>
<evidence type="ECO:0000256" key="3">
    <source>
        <dbReference type="ARBA" id="ARBA00023163"/>
    </source>
</evidence>
<evidence type="ECO:0000256" key="2">
    <source>
        <dbReference type="ARBA" id="ARBA00023125"/>
    </source>
</evidence>
<dbReference type="InterPro" id="IPR036390">
    <property type="entry name" value="WH_DNA-bd_sf"/>
</dbReference>
<keyword evidence="1" id="KW-0805">Transcription regulation</keyword>
<dbReference type="PANTHER" id="PTHR33164">
    <property type="entry name" value="TRANSCRIPTIONAL REGULATOR, MARR FAMILY"/>
    <property type="match status" value="1"/>
</dbReference>
<evidence type="ECO:0000259" key="4">
    <source>
        <dbReference type="PROSITE" id="PS50995"/>
    </source>
</evidence>
<comment type="caution">
    <text evidence="5">The sequence shown here is derived from an EMBL/GenBank/DDBJ whole genome shotgun (WGS) entry which is preliminary data.</text>
</comment>
<keyword evidence="6" id="KW-1185">Reference proteome</keyword>
<name>A0A549T7E6_9HYPH</name>
<dbReference type="PROSITE" id="PS01117">
    <property type="entry name" value="HTH_MARR_1"/>
    <property type="match status" value="1"/>
</dbReference>
<gene>
    <name evidence="5" type="ORF">FNA46_14350</name>
</gene>
<evidence type="ECO:0000313" key="5">
    <source>
        <dbReference type="EMBL" id="TRL37794.1"/>
    </source>
</evidence>
<dbReference type="InterPro" id="IPR000835">
    <property type="entry name" value="HTH_MarR-typ"/>
</dbReference>
<proteinExistence type="predicted"/>
<dbReference type="InterPro" id="IPR036388">
    <property type="entry name" value="WH-like_DNA-bd_sf"/>
</dbReference>
<dbReference type="Gene3D" id="1.10.10.10">
    <property type="entry name" value="Winged helix-like DNA-binding domain superfamily/Winged helix DNA-binding domain"/>
    <property type="match status" value="1"/>
</dbReference>
<dbReference type="PROSITE" id="PS50995">
    <property type="entry name" value="HTH_MARR_2"/>
    <property type="match status" value="1"/>
</dbReference>
<dbReference type="Proteomes" id="UP000316801">
    <property type="component" value="Unassembled WGS sequence"/>
</dbReference>
<dbReference type="GO" id="GO:0006950">
    <property type="term" value="P:response to stress"/>
    <property type="evidence" value="ECO:0007669"/>
    <property type="project" value="TreeGrafter"/>
</dbReference>